<dbReference type="InterPro" id="IPR003615">
    <property type="entry name" value="HNH_nuc"/>
</dbReference>
<dbReference type="RefSeq" id="WP_221284546.1">
    <property type="nucleotide sequence ID" value="NZ_JACHFL010000037.1"/>
</dbReference>
<proteinExistence type="predicted"/>
<feature type="domain" description="HNH nuclease" evidence="1">
    <location>
        <begin position="26"/>
        <end position="53"/>
    </location>
</feature>
<name>A0A7W8K2J2_9DEIO</name>
<sequence length="93" mass="10470">MNGYRRVWDNTLKQQVYVHCLGRALVPGEVLHHLNGDQHDLRPENLLALSSQAAHKVVEQIERRRFRGMAPLFEPDELGLGSVDLAPDSSGRS</sequence>
<dbReference type="Proteomes" id="UP000552709">
    <property type="component" value="Unassembled WGS sequence"/>
</dbReference>
<comment type="caution">
    <text evidence="2">The sequence shown here is derived from an EMBL/GenBank/DDBJ whole genome shotgun (WGS) entry which is preliminary data.</text>
</comment>
<reference evidence="2 3" key="1">
    <citation type="submission" date="2020-08" db="EMBL/GenBank/DDBJ databases">
        <title>Genomic Encyclopedia of Type Strains, Phase IV (KMG-IV): sequencing the most valuable type-strain genomes for metagenomic binning, comparative biology and taxonomic classification.</title>
        <authorList>
            <person name="Goeker M."/>
        </authorList>
    </citation>
    <scope>NUCLEOTIDE SEQUENCE [LARGE SCALE GENOMIC DNA]</scope>
    <source>
        <strain evidence="2 3">DSM 27939</strain>
    </source>
</reference>
<keyword evidence="3" id="KW-1185">Reference proteome</keyword>
<evidence type="ECO:0000259" key="1">
    <source>
        <dbReference type="Pfam" id="PF13392"/>
    </source>
</evidence>
<gene>
    <name evidence="2" type="ORF">HNQ08_005470</name>
</gene>
<dbReference type="Pfam" id="PF13392">
    <property type="entry name" value="HNH_3"/>
    <property type="match status" value="1"/>
</dbReference>
<protein>
    <recommendedName>
        <fullName evidence="1">HNH nuclease domain-containing protein</fullName>
    </recommendedName>
</protein>
<evidence type="ECO:0000313" key="2">
    <source>
        <dbReference type="EMBL" id="MBB5366341.1"/>
    </source>
</evidence>
<accession>A0A7W8K2J2</accession>
<dbReference type="AlphaFoldDB" id="A0A7W8K2J2"/>
<organism evidence="2 3">
    <name type="scientific">Deinococcus humi</name>
    <dbReference type="NCBI Taxonomy" id="662880"/>
    <lineage>
        <taxon>Bacteria</taxon>
        <taxon>Thermotogati</taxon>
        <taxon>Deinococcota</taxon>
        <taxon>Deinococci</taxon>
        <taxon>Deinococcales</taxon>
        <taxon>Deinococcaceae</taxon>
        <taxon>Deinococcus</taxon>
    </lineage>
</organism>
<evidence type="ECO:0000313" key="3">
    <source>
        <dbReference type="Proteomes" id="UP000552709"/>
    </source>
</evidence>
<dbReference type="EMBL" id="JACHFL010000037">
    <property type="protein sequence ID" value="MBB5366341.1"/>
    <property type="molecule type" value="Genomic_DNA"/>
</dbReference>